<protein>
    <submittedName>
        <fullName evidence="1">Uncharacterized protein</fullName>
    </submittedName>
</protein>
<keyword evidence="2" id="KW-1185">Reference proteome</keyword>
<accession>A0A834J280</accession>
<name>A0A834J280_VESVU</name>
<dbReference type="Proteomes" id="UP000614350">
    <property type="component" value="Unassembled WGS sequence"/>
</dbReference>
<dbReference type="EMBL" id="JACSEA010000023">
    <property type="protein sequence ID" value="KAF7379317.1"/>
    <property type="molecule type" value="Genomic_DNA"/>
</dbReference>
<evidence type="ECO:0000313" key="1">
    <source>
        <dbReference type="EMBL" id="KAF7379317.1"/>
    </source>
</evidence>
<dbReference type="AlphaFoldDB" id="A0A834J280"/>
<organism evidence="1 2">
    <name type="scientific">Vespula vulgaris</name>
    <name type="common">Yellow jacket</name>
    <name type="synonym">Wasp</name>
    <dbReference type="NCBI Taxonomy" id="7454"/>
    <lineage>
        <taxon>Eukaryota</taxon>
        <taxon>Metazoa</taxon>
        <taxon>Ecdysozoa</taxon>
        <taxon>Arthropoda</taxon>
        <taxon>Hexapoda</taxon>
        <taxon>Insecta</taxon>
        <taxon>Pterygota</taxon>
        <taxon>Neoptera</taxon>
        <taxon>Endopterygota</taxon>
        <taxon>Hymenoptera</taxon>
        <taxon>Apocrita</taxon>
        <taxon>Aculeata</taxon>
        <taxon>Vespoidea</taxon>
        <taxon>Vespidae</taxon>
        <taxon>Vespinae</taxon>
        <taxon>Vespula</taxon>
    </lineage>
</organism>
<sequence length="111" mass="13026">MNQSKQKRFLQYAVMQCGLFHMVVNKKEQQYSRQNGEESSSNSPEVLQRSKIDQYLICNYFQRREISATLDMVIKHSTSEVKHVNCETSCSSVHQTICPIWIIRMSDHQPE</sequence>
<proteinExistence type="predicted"/>
<comment type="caution">
    <text evidence="1">The sequence shown here is derived from an EMBL/GenBank/DDBJ whole genome shotgun (WGS) entry which is preliminary data.</text>
</comment>
<evidence type="ECO:0000313" key="2">
    <source>
        <dbReference type="Proteomes" id="UP000614350"/>
    </source>
</evidence>
<reference evidence="1" key="1">
    <citation type="journal article" date="2020" name="G3 (Bethesda)">
        <title>High-Quality Assemblies for Three Invasive Social Wasps from the &lt;i&gt;Vespula&lt;/i&gt; Genus.</title>
        <authorList>
            <person name="Harrop T.W.R."/>
            <person name="Guhlin J."/>
            <person name="McLaughlin G.M."/>
            <person name="Permina E."/>
            <person name="Stockwell P."/>
            <person name="Gilligan J."/>
            <person name="Le Lec M.F."/>
            <person name="Gruber M.A.M."/>
            <person name="Quinn O."/>
            <person name="Lovegrove M."/>
            <person name="Duncan E.J."/>
            <person name="Remnant E.J."/>
            <person name="Van Eeckhoven J."/>
            <person name="Graham B."/>
            <person name="Knapp R.A."/>
            <person name="Langford K.W."/>
            <person name="Kronenberg Z."/>
            <person name="Press M.O."/>
            <person name="Eacker S.M."/>
            <person name="Wilson-Rankin E.E."/>
            <person name="Purcell J."/>
            <person name="Lester P.J."/>
            <person name="Dearden P.K."/>
        </authorList>
    </citation>
    <scope>NUCLEOTIDE SEQUENCE</scope>
    <source>
        <strain evidence="1">Marl-1</strain>
    </source>
</reference>
<gene>
    <name evidence="1" type="ORF">HZH66_014688</name>
</gene>